<organism evidence="1 2">
    <name type="scientific">Rhizocola hellebori</name>
    <dbReference type="NCBI Taxonomy" id="1392758"/>
    <lineage>
        <taxon>Bacteria</taxon>
        <taxon>Bacillati</taxon>
        <taxon>Actinomycetota</taxon>
        <taxon>Actinomycetes</taxon>
        <taxon>Micromonosporales</taxon>
        <taxon>Micromonosporaceae</taxon>
        <taxon>Rhizocola</taxon>
    </lineage>
</organism>
<accession>A0A8J3VJ47</accession>
<reference evidence="1" key="1">
    <citation type="submission" date="2021-01" db="EMBL/GenBank/DDBJ databases">
        <title>Whole genome shotgun sequence of Rhizocola hellebori NBRC 109834.</title>
        <authorList>
            <person name="Komaki H."/>
            <person name="Tamura T."/>
        </authorList>
    </citation>
    <scope>NUCLEOTIDE SEQUENCE</scope>
    <source>
        <strain evidence="1">NBRC 109834</strain>
    </source>
</reference>
<dbReference type="AlphaFoldDB" id="A0A8J3VJ47"/>
<dbReference type="Proteomes" id="UP000612899">
    <property type="component" value="Unassembled WGS sequence"/>
</dbReference>
<sequence>MNVTVAAEAFGAWVRTATVIATAVRVTAAPDANTALVVRVDMLTEPFVGVFKGQACDVTQVVGTAHVENREGVVDAG</sequence>
<proteinExistence type="predicted"/>
<dbReference type="EMBL" id="BONY01000039">
    <property type="protein sequence ID" value="GIH07721.1"/>
    <property type="molecule type" value="Genomic_DNA"/>
</dbReference>
<protein>
    <submittedName>
        <fullName evidence="1">Uncharacterized protein</fullName>
    </submittedName>
</protein>
<name>A0A8J3VJ47_9ACTN</name>
<evidence type="ECO:0000313" key="1">
    <source>
        <dbReference type="EMBL" id="GIH07721.1"/>
    </source>
</evidence>
<keyword evidence="2" id="KW-1185">Reference proteome</keyword>
<comment type="caution">
    <text evidence="1">The sequence shown here is derived from an EMBL/GenBank/DDBJ whole genome shotgun (WGS) entry which is preliminary data.</text>
</comment>
<evidence type="ECO:0000313" key="2">
    <source>
        <dbReference type="Proteomes" id="UP000612899"/>
    </source>
</evidence>
<gene>
    <name evidence="1" type="ORF">Rhe02_57880</name>
</gene>